<comment type="caution">
    <text evidence="2">The sequence shown here is derived from an EMBL/GenBank/DDBJ whole genome shotgun (WGS) entry which is preliminary data.</text>
</comment>
<evidence type="ECO:0000313" key="2">
    <source>
        <dbReference type="EMBL" id="MFB9071846.1"/>
    </source>
</evidence>
<evidence type="ECO:0000313" key="3">
    <source>
        <dbReference type="Proteomes" id="UP001589575"/>
    </source>
</evidence>
<feature type="region of interest" description="Disordered" evidence="1">
    <location>
        <begin position="197"/>
        <end position="217"/>
    </location>
</feature>
<feature type="compositionally biased region" description="Low complexity" evidence="1">
    <location>
        <begin position="28"/>
        <end position="37"/>
    </location>
</feature>
<evidence type="ECO:0000256" key="1">
    <source>
        <dbReference type="SAM" id="MobiDB-lite"/>
    </source>
</evidence>
<organism evidence="2 3">
    <name type="scientific">Citricoccus parietis</name>
    <dbReference type="NCBI Taxonomy" id="592307"/>
    <lineage>
        <taxon>Bacteria</taxon>
        <taxon>Bacillati</taxon>
        <taxon>Actinomycetota</taxon>
        <taxon>Actinomycetes</taxon>
        <taxon>Micrococcales</taxon>
        <taxon>Micrococcaceae</taxon>
        <taxon>Citricoccus</taxon>
    </lineage>
</organism>
<dbReference type="Proteomes" id="UP001589575">
    <property type="component" value="Unassembled WGS sequence"/>
</dbReference>
<feature type="compositionally biased region" description="Basic and acidic residues" evidence="1">
    <location>
        <begin position="55"/>
        <end position="70"/>
    </location>
</feature>
<feature type="compositionally biased region" description="Polar residues" evidence="1">
    <location>
        <begin position="163"/>
        <end position="175"/>
    </location>
</feature>
<dbReference type="EMBL" id="JBHMFI010000001">
    <property type="protein sequence ID" value="MFB9071846.1"/>
    <property type="molecule type" value="Genomic_DNA"/>
</dbReference>
<feature type="region of interest" description="Disordered" evidence="1">
    <location>
        <begin position="1"/>
        <end position="77"/>
    </location>
</feature>
<sequence length="217" mass="21837">MGAGQHRGSVRILGAGGAVDHGDREVAGQTGQQRGRGALPQGATGHPRAGVVEVVHPEGHQRGDGVEGGRVHGGQFGGQPVRAVRRAVTEPQAERSEGRVQVQCGHRLGTQGGEGRGRQGRHRGLAGAAAQGNHSDAPAGGDGGLDHLGRGGQPVAGPVMAPQTAQRAPATSPQGQRRAARVVALDPGRHGLEAGARIVLGPGQAPAQVRAAGPQRI</sequence>
<name>A0ABV5FYT8_9MICC</name>
<feature type="region of interest" description="Disordered" evidence="1">
    <location>
        <begin position="107"/>
        <end position="181"/>
    </location>
</feature>
<protein>
    <submittedName>
        <fullName evidence="2">Uncharacterized protein</fullName>
    </submittedName>
</protein>
<gene>
    <name evidence="2" type="ORF">ACFFX0_11790</name>
</gene>
<keyword evidence="3" id="KW-1185">Reference proteome</keyword>
<accession>A0ABV5FYT8</accession>
<proteinExistence type="predicted"/>
<reference evidence="2 3" key="1">
    <citation type="submission" date="2024-09" db="EMBL/GenBank/DDBJ databases">
        <authorList>
            <person name="Sun Q."/>
            <person name="Mori K."/>
        </authorList>
    </citation>
    <scope>NUCLEOTIDE SEQUENCE [LARGE SCALE GENOMIC DNA]</scope>
    <source>
        <strain evidence="2 3">CCM 7609</strain>
    </source>
</reference>